<feature type="signal peptide" evidence="8">
    <location>
        <begin position="1"/>
        <end position="24"/>
    </location>
</feature>
<keyword evidence="6" id="KW-0456">Lyase</keyword>
<dbReference type="Proteomes" id="UP000265566">
    <property type="component" value="Chromosome 5"/>
</dbReference>
<dbReference type="CDD" id="cd01061">
    <property type="entry name" value="RNase_T2_euk"/>
    <property type="match status" value="1"/>
</dbReference>
<dbReference type="InterPro" id="IPR033697">
    <property type="entry name" value="Ribonuclease_T2_eukaryotic"/>
</dbReference>
<reference evidence="9 12" key="1">
    <citation type="journal article" date="2011" name="Nature">
        <title>The Medicago genome provides insight into the evolution of rhizobial symbioses.</title>
        <authorList>
            <person name="Young N.D."/>
            <person name="Debelle F."/>
            <person name="Oldroyd G.E."/>
            <person name="Geurts R."/>
            <person name="Cannon S.B."/>
            <person name="Udvardi M.K."/>
            <person name="Benedito V.A."/>
            <person name="Mayer K.F."/>
            <person name="Gouzy J."/>
            <person name="Schoof H."/>
            <person name="Van de Peer Y."/>
            <person name="Proost S."/>
            <person name="Cook D.R."/>
            <person name="Meyers B.C."/>
            <person name="Spannagl M."/>
            <person name="Cheung F."/>
            <person name="De Mita S."/>
            <person name="Krishnakumar V."/>
            <person name="Gundlach H."/>
            <person name="Zhou S."/>
            <person name="Mudge J."/>
            <person name="Bharti A.K."/>
            <person name="Murray J.D."/>
            <person name="Naoumkina M.A."/>
            <person name="Rosen B."/>
            <person name="Silverstein K.A."/>
            <person name="Tang H."/>
            <person name="Rombauts S."/>
            <person name="Zhao P.X."/>
            <person name="Zhou P."/>
            <person name="Barbe V."/>
            <person name="Bardou P."/>
            <person name="Bechner M."/>
            <person name="Bellec A."/>
            <person name="Berger A."/>
            <person name="Berges H."/>
            <person name="Bidwell S."/>
            <person name="Bisseling T."/>
            <person name="Choisne N."/>
            <person name="Couloux A."/>
            <person name="Denny R."/>
            <person name="Deshpande S."/>
            <person name="Dai X."/>
            <person name="Doyle J.J."/>
            <person name="Dudez A.M."/>
            <person name="Farmer A.D."/>
            <person name="Fouteau S."/>
            <person name="Franken C."/>
            <person name="Gibelin C."/>
            <person name="Gish J."/>
            <person name="Goldstein S."/>
            <person name="Gonzalez A.J."/>
            <person name="Green P.J."/>
            <person name="Hallab A."/>
            <person name="Hartog M."/>
            <person name="Hua A."/>
            <person name="Humphray S.J."/>
            <person name="Jeong D.H."/>
            <person name="Jing Y."/>
            <person name="Jocker A."/>
            <person name="Kenton S.M."/>
            <person name="Kim D.J."/>
            <person name="Klee K."/>
            <person name="Lai H."/>
            <person name="Lang C."/>
            <person name="Lin S."/>
            <person name="Macmil S.L."/>
            <person name="Magdelenat G."/>
            <person name="Matthews L."/>
            <person name="McCorrison J."/>
            <person name="Monaghan E.L."/>
            <person name="Mun J.H."/>
            <person name="Najar F.Z."/>
            <person name="Nicholson C."/>
            <person name="Noirot C."/>
            <person name="O'Bleness M."/>
            <person name="Paule C.R."/>
            <person name="Poulain J."/>
            <person name="Prion F."/>
            <person name="Qin B."/>
            <person name="Qu C."/>
            <person name="Retzel E.F."/>
            <person name="Riddle C."/>
            <person name="Sallet E."/>
            <person name="Samain S."/>
            <person name="Samson N."/>
            <person name="Sanders I."/>
            <person name="Saurat O."/>
            <person name="Scarpelli C."/>
            <person name="Schiex T."/>
            <person name="Segurens B."/>
            <person name="Severin A.J."/>
            <person name="Sherrier D.J."/>
            <person name="Shi R."/>
            <person name="Sims S."/>
            <person name="Singer S.R."/>
            <person name="Sinharoy S."/>
            <person name="Sterck L."/>
            <person name="Viollet A."/>
            <person name="Wang B.B."/>
            <person name="Wang K."/>
            <person name="Wang M."/>
            <person name="Wang X."/>
            <person name="Warfsmann J."/>
            <person name="Weissenbach J."/>
            <person name="White D.D."/>
            <person name="White J.D."/>
            <person name="Wiley G.B."/>
            <person name="Wincker P."/>
            <person name="Xing Y."/>
            <person name="Yang L."/>
            <person name="Yao Z."/>
            <person name="Ying F."/>
            <person name="Zhai J."/>
            <person name="Zhou L."/>
            <person name="Zuber A."/>
            <person name="Denarie J."/>
            <person name="Dixon R.A."/>
            <person name="May G.D."/>
            <person name="Schwartz D.C."/>
            <person name="Rogers J."/>
            <person name="Quetier F."/>
            <person name="Town C.D."/>
            <person name="Roe B.A."/>
        </authorList>
    </citation>
    <scope>NUCLEOTIDE SEQUENCE [LARGE SCALE GENOMIC DNA]</scope>
    <source>
        <strain evidence="9">A17</strain>
        <strain evidence="11 12">cv. Jemalong A17</strain>
    </source>
</reference>
<evidence type="ECO:0000256" key="3">
    <source>
        <dbReference type="ARBA" id="ARBA00022759"/>
    </source>
</evidence>
<dbReference type="GO" id="GO:0005576">
    <property type="term" value="C:extracellular region"/>
    <property type="evidence" value="ECO:0000318"/>
    <property type="project" value="GO_Central"/>
</dbReference>
<dbReference type="eggNOG" id="KOG1642">
    <property type="taxonomic scope" value="Eukaryota"/>
</dbReference>
<dbReference type="PROSITE" id="PS00531">
    <property type="entry name" value="RNASE_T2_2"/>
    <property type="match status" value="1"/>
</dbReference>
<dbReference type="HOGENOM" id="CLU_069912_2_1_1"/>
<dbReference type="PANTHER" id="PTHR11240">
    <property type="entry name" value="RIBONUCLEASE T2"/>
    <property type="match status" value="1"/>
</dbReference>
<reference evidence="10" key="4">
    <citation type="journal article" date="2018" name="Nat. Plants">
        <title>Whole-genome landscape of Medicago truncatula symbiotic genes.</title>
        <authorList>
            <person name="Pecrix Y."/>
            <person name="Gamas P."/>
            <person name="Carrere S."/>
        </authorList>
    </citation>
    <scope>NUCLEOTIDE SEQUENCE</scope>
    <source>
        <tissue evidence="10">Leaves</tissue>
    </source>
</reference>
<dbReference type="GO" id="GO:0003723">
    <property type="term" value="F:RNA binding"/>
    <property type="evidence" value="ECO:0007669"/>
    <property type="project" value="InterPro"/>
</dbReference>
<dbReference type="AlphaFoldDB" id="A0A072UPR0"/>
<dbReference type="GO" id="GO:0006401">
    <property type="term" value="P:RNA catabolic process"/>
    <property type="evidence" value="ECO:0000318"/>
    <property type="project" value="GO_Central"/>
</dbReference>
<sequence>MKLSSISFLSKLLILQYLSFQCLSTQDFHFFTFILQWPGSYCDSKLGCCYPKTGKPAADFTIYGLRPSFNINGTSPTNCDIQSVFNKSKISDLIEDLEINWPSLRCPRLNNIKIWSHEWMKHGTCSESKLSQHDYFQTALKLKKKLNLLQMLKDAGFEPNDQFYDIGNPLSIIEDATGFLPGMECNRDSAGNDQVLKVYMCVDISGSNFIQCPSLVDNCGAKVQFPKF</sequence>
<reference evidence="11" key="3">
    <citation type="submission" date="2015-04" db="UniProtKB">
        <authorList>
            <consortium name="EnsemblPlants"/>
        </authorList>
    </citation>
    <scope>IDENTIFICATION</scope>
    <source>
        <strain evidence="11">cv. Jemalong A17</strain>
    </source>
</reference>
<dbReference type="eggNOG" id="KOG1075">
    <property type="taxonomic scope" value="Eukaryota"/>
</dbReference>
<dbReference type="ExpressionAtlas" id="A0A072UPR0">
    <property type="expression patterns" value="differential"/>
</dbReference>
<dbReference type="PANTHER" id="PTHR11240:SF75">
    <property type="entry name" value="RIBONUCLEASE 3"/>
    <property type="match status" value="1"/>
</dbReference>
<name>A0A072UPR0_MEDTR</name>
<evidence type="ECO:0000256" key="1">
    <source>
        <dbReference type="ARBA" id="ARBA00007469"/>
    </source>
</evidence>
<gene>
    <name evidence="11" type="primary">25494640</name>
    <name evidence="9" type="ordered locus">MTR_5g041095</name>
    <name evidence="10" type="ORF">MtrunA17_Chr5g0417401</name>
</gene>
<dbReference type="InterPro" id="IPR033130">
    <property type="entry name" value="RNase_T2_His_AS_2"/>
</dbReference>
<evidence type="ECO:0000313" key="12">
    <source>
        <dbReference type="Proteomes" id="UP000002051"/>
    </source>
</evidence>
<evidence type="ECO:0000256" key="7">
    <source>
        <dbReference type="RuleBase" id="RU004328"/>
    </source>
</evidence>
<accession>A0A072UPR0</accession>
<dbReference type="GO" id="GO:0016787">
    <property type="term" value="F:hydrolase activity"/>
    <property type="evidence" value="ECO:0007669"/>
    <property type="project" value="UniProtKB-KW"/>
</dbReference>
<evidence type="ECO:0000313" key="10">
    <source>
        <dbReference type="EMBL" id="RHN55404.1"/>
    </source>
</evidence>
<keyword evidence="3" id="KW-0255">Endonuclease</keyword>
<dbReference type="KEGG" id="mtr:25494640"/>
<keyword evidence="2" id="KW-0540">Nuclease</keyword>
<comment type="similarity">
    <text evidence="1 7">Belongs to the RNase T2 family.</text>
</comment>
<dbReference type="PaxDb" id="3880-AES96760"/>
<dbReference type="GO" id="GO:0004521">
    <property type="term" value="F:RNA endonuclease activity"/>
    <property type="evidence" value="ECO:0000318"/>
    <property type="project" value="GO_Central"/>
</dbReference>
<keyword evidence="12" id="KW-1185">Reference proteome</keyword>
<evidence type="ECO:0000256" key="2">
    <source>
        <dbReference type="ARBA" id="ARBA00022722"/>
    </source>
</evidence>
<feature type="chain" id="PRO_5014499897" evidence="8">
    <location>
        <begin position="25"/>
        <end position="228"/>
    </location>
</feature>
<evidence type="ECO:0000256" key="6">
    <source>
        <dbReference type="ARBA" id="ARBA00023239"/>
    </source>
</evidence>
<keyword evidence="8" id="KW-0732">Signal</keyword>
<evidence type="ECO:0000256" key="4">
    <source>
        <dbReference type="ARBA" id="ARBA00022801"/>
    </source>
</evidence>
<evidence type="ECO:0000313" key="11">
    <source>
        <dbReference type="EnsemblPlants" id="KEH27820"/>
    </source>
</evidence>
<dbReference type="GO" id="GO:0033897">
    <property type="term" value="F:ribonuclease T2 activity"/>
    <property type="evidence" value="ECO:0007669"/>
    <property type="project" value="InterPro"/>
</dbReference>
<dbReference type="InterPro" id="IPR001568">
    <property type="entry name" value="RNase_T2-like"/>
</dbReference>
<dbReference type="Proteomes" id="UP000002051">
    <property type="component" value="Chromosome 5"/>
</dbReference>
<dbReference type="EnsemblPlants" id="KEH27820">
    <property type="protein sequence ID" value="KEH27820"/>
    <property type="gene ID" value="MTR_5g041095"/>
</dbReference>
<dbReference type="EC" id="3.1.27.1" evidence="10"/>
<dbReference type="EMBL" id="PSQE01000005">
    <property type="protein sequence ID" value="RHN55404.1"/>
    <property type="molecule type" value="Genomic_DNA"/>
</dbReference>
<organism evidence="9 12">
    <name type="scientific">Medicago truncatula</name>
    <name type="common">Barrel medic</name>
    <name type="synonym">Medicago tribuloides</name>
    <dbReference type="NCBI Taxonomy" id="3880"/>
    <lineage>
        <taxon>Eukaryota</taxon>
        <taxon>Viridiplantae</taxon>
        <taxon>Streptophyta</taxon>
        <taxon>Embryophyta</taxon>
        <taxon>Tracheophyta</taxon>
        <taxon>Spermatophyta</taxon>
        <taxon>Magnoliopsida</taxon>
        <taxon>eudicotyledons</taxon>
        <taxon>Gunneridae</taxon>
        <taxon>Pentapetalae</taxon>
        <taxon>rosids</taxon>
        <taxon>fabids</taxon>
        <taxon>Fabales</taxon>
        <taxon>Fabaceae</taxon>
        <taxon>Papilionoideae</taxon>
        <taxon>50 kb inversion clade</taxon>
        <taxon>NPAAA clade</taxon>
        <taxon>Hologalegina</taxon>
        <taxon>IRL clade</taxon>
        <taxon>Trifolieae</taxon>
        <taxon>Medicago</taxon>
    </lineage>
</organism>
<dbReference type="Gene3D" id="3.90.730.10">
    <property type="entry name" value="Ribonuclease T2-like"/>
    <property type="match status" value="1"/>
</dbReference>
<dbReference type="Gramene" id="rna30577">
    <property type="protein sequence ID" value="RHN55404.1"/>
    <property type="gene ID" value="gene30577"/>
</dbReference>
<proteinExistence type="inferred from homology"/>
<dbReference type="EMBL" id="CM001221">
    <property type="protein sequence ID" value="KEH27820.1"/>
    <property type="molecule type" value="Genomic_DNA"/>
</dbReference>
<evidence type="ECO:0000256" key="8">
    <source>
        <dbReference type="SAM" id="SignalP"/>
    </source>
</evidence>
<evidence type="ECO:0000256" key="5">
    <source>
        <dbReference type="ARBA" id="ARBA00023157"/>
    </source>
</evidence>
<dbReference type="Pfam" id="PF00445">
    <property type="entry name" value="Ribonuclease_T2"/>
    <property type="match status" value="1"/>
</dbReference>
<evidence type="ECO:0000313" key="9">
    <source>
        <dbReference type="EMBL" id="KEH27820.1"/>
    </source>
</evidence>
<reference evidence="9 12" key="2">
    <citation type="journal article" date="2014" name="BMC Genomics">
        <title>An improved genome release (version Mt4.0) for the model legume Medicago truncatula.</title>
        <authorList>
            <person name="Tang H."/>
            <person name="Krishnakumar V."/>
            <person name="Bidwell S."/>
            <person name="Rosen B."/>
            <person name="Chan A."/>
            <person name="Zhou S."/>
            <person name="Gentzbittel L."/>
            <person name="Childs K.L."/>
            <person name="Yandell M."/>
            <person name="Gundlach H."/>
            <person name="Mayer K.F."/>
            <person name="Schwartz D.C."/>
            <person name="Town C.D."/>
        </authorList>
    </citation>
    <scope>GENOME REANNOTATION</scope>
    <source>
        <strain evidence="9">A17</strain>
        <strain evidence="11 12">cv. Jemalong A17</strain>
    </source>
</reference>
<dbReference type="OrthoDB" id="435754at2759"/>
<keyword evidence="5" id="KW-1015">Disulfide bond</keyword>
<protein>
    <submittedName>
        <fullName evidence="10">Putative ribonuclease T(2)</fullName>
        <ecNumber evidence="10">3.1.27.1</ecNumber>
    </submittedName>
    <submittedName>
        <fullName evidence="9">Ribonuclease T2 family protein</fullName>
    </submittedName>
</protein>
<keyword evidence="4 10" id="KW-0378">Hydrolase</keyword>
<dbReference type="InterPro" id="IPR036430">
    <property type="entry name" value="RNase_T2-like_sf"/>
</dbReference>
<dbReference type="SUPFAM" id="SSF55895">
    <property type="entry name" value="Ribonuclease Rh-like"/>
    <property type="match status" value="1"/>
</dbReference>